<sequence length="312" mass="34583">MRLSFVLLTIAAAVLTCTDATPVTHGAVASTIESANRLRSEEDGRNLKEKKTAKKTTVSVDDLAKEERTNLLGYALFWTGLSSKPLSRSKPLRTATGAYGIRVISDKEYKAKLARAAEAAAKAAKNDEELALKVKTVMKKLQKSAKAEEAPTDYEVPSVLQPRGNQTHDDTANEVYPKYCGVAAVNDQFIENVLSSQNVSVMDKELEQAQQRWLDHQHDQFDMLLYKTCRQPKDPHRQAQSTSSGGQCERRSVQHQISLQQLDHVQQLLLTAEGSLPRSSNAPDYMVATQCYSMALEQLTAMVKTLERRSAS</sequence>
<keyword evidence="4" id="KW-1185">Reference proteome</keyword>
<evidence type="ECO:0000256" key="2">
    <source>
        <dbReference type="SAM" id="SignalP"/>
    </source>
</evidence>
<comment type="caution">
    <text evidence="3">The sequence shown here is derived from an EMBL/GenBank/DDBJ whole genome shotgun (WGS) entry which is preliminary data.</text>
</comment>
<evidence type="ECO:0008006" key="5">
    <source>
        <dbReference type="Google" id="ProtNLM"/>
    </source>
</evidence>
<evidence type="ECO:0000313" key="4">
    <source>
        <dbReference type="Proteomes" id="UP001632037"/>
    </source>
</evidence>
<name>A0ABD3FEC1_9STRA</name>
<keyword evidence="2" id="KW-0732">Signal</keyword>
<reference evidence="3 4" key="1">
    <citation type="submission" date="2024-09" db="EMBL/GenBank/DDBJ databases">
        <title>Genome sequencing and assembly of Phytophthora oleae, isolate VK10A, causative agent of rot of olive drupes.</title>
        <authorList>
            <person name="Conti Taguali S."/>
            <person name="Riolo M."/>
            <person name="La Spada F."/>
            <person name="Cacciola S.O."/>
            <person name="Dionisio G."/>
        </authorList>
    </citation>
    <scope>NUCLEOTIDE SEQUENCE [LARGE SCALE GENOMIC DNA]</scope>
    <source>
        <strain evidence="3 4">VK10A</strain>
    </source>
</reference>
<gene>
    <name evidence="3" type="ORF">V7S43_009926</name>
</gene>
<dbReference type="Proteomes" id="UP001632037">
    <property type="component" value="Unassembled WGS sequence"/>
</dbReference>
<proteinExistence type="predicted"/>
<feature type="signal peptide" evidence="2">
    <location>
        <begin position="1"/>
        <end position="20"/>
    </location>
</feature>
<dbReference type="EMBL" id="JBIMZQ010000021">
    <property type="protein sequence ID" value="KAL3665298.1"/>
    <property type="molecule type" value="Genomic_DNA"/>
</dbReference>
<accession>A0ABD3FEC1</accession>
<evidence type="ECO:0000256" key="1">
    <source>
        <dbReference type="SAM" id="MobiDB-lite"/>
    </source>
</evidence>
<feature type="region of interest" description="Disordered" evidence="1">
    <location>
        <begin position="232"/>
        <end position="252"/>
    </location>
</feature>
<feature type="chain" id="PRO_5044763731" description="RxLR effector protein" evidence="2">
    <location>
        <begin position="21"/>
        <end position="312"/>
    </location>
</feature>
<dbReference type="AlphaFoldDB" id="A0ABD3FEC1"/>
<organism evidence="3 4">
    <name type="scientific">Phytophthora oleae</name>
    <dbReference type="NCBI Taxonomy" id="2107226"/>
    <lineage>
        <taxon>Eukaryota</taxon>
        <taxon>Sar</taxon>
        <taxon>Stramenopiles</taxon>
        <taxon>Oomycota</taxon>
        <taxon>Peronosporomycetes</taxon>
        <taxon>Peronosporales</taxon>
        <taxon>Peronosporaceae</taxon>
        <taxon>Phytophthora</taxon>
    </lineage>
</organism>
<evidence type="ECO:0000313" key="3">
    <source>
        <dbReference type="EMBL" id="KAL3665298.1"/>
    </source>
</evidence>
<protein>
    <recommendedName>
        <fullName evidence="5">RxLR effector protein</fullName>
    </recommendedName>
</protein>